<sequence length="346" mass="38983">MEKLNDMEQMSLVDELTQGRELAKLLKNQLGPLASKETCQHLLQKILSSYDKALGYLNLAEELQKDSSPIVGLVEPLESSDGVSPKIGFAKDQSPRDVFKKRKTLPRWSEEVKVCSGTGVEGPLDDGHSWRKYGQKEILGATHPRAYYRCTHKNTRGCLATKQVQKTEKDPLIFEVTYRGKHTCMNVSNYLSPIAPQEETPKDIINNLQQQFEPKQNQKQNIPFMFGQGLKDETEEITAKVVGRIPSFSFPSSSILSENQDIWEELEENNSLSRLISSATSESNYLSGSTCQVLPYLYNIRPDLTNMISTTTSGTNSLFNLDMDPVEVNIEPILSFEDLDYFTLSV</sequence>
<dbReference type="GO" id="GO:0003700">
    <property type="term" value="F:DNA-binding transcription factor activity"/>
    <property type="evidence" value="ECO:0007669"/>
    <property type="project" value="InterPro"/>
</dbReference>
<dbReference type="Gene3D" id="2.20.25.80">
    <property type="entry name" value="WRKY domain"/>
    <property type="match status" value="1"/>
</dbReference>
<dbReference type="GO" id="GO:0010150">
    <property type="term" value="P:leaf senescence"/>
    <property type="evidence" value="ECO:0007669"/>
    <property type="project" value="UniProtKB-ARBA"/>
</dbReference>
<dbReference type="PANTHER" id="PTHR32096">
    <property type="entry name" value="WRKY TRANSCRIPTION FACTOR 30-RELATED-RELATED"/>
    <property type="match status" value="1"/>
</dbReference>
<dbReference type="EMBL" id="BAABME010013283">
    <property type="protein sequence ID" value="GAA0185994.1"/>
    <property type="molecule type" value="Genomic_DNA"/>
</dbReference>
<evidence type="ECO:0000313" key="8">
    <source>
        <dbReference type="EMBL" id="GAA0185994.1"/>
    </source>
</evidence>
<keyword evidence="2" id="KW-0805">Transcription regulation</keyword>
<keyword evidence="9" id="KW-1185">Reference proteome</keyword>
<comment type="subcellular location">
    <subcellularLocation>
        <location evidence="1">Nucleus</location>
    </subcellularLocation>
</comment>
<evidence type="ECO:0000259" key="7">
    <source>
        <dbReference type="PROSITE" id="PS50811"/>
    </source>
</evidence>
<dbReference type="FunFam" id="2.20.25.80:FF:000009">
    <property type="entry name" value="WRKY transcription factor 53"/>
    <property type="match status" value="1"/>
</dbReference>
<dbReference type="AlphaFoldDB" id="A0AAV3RX63"/>
<evidence type="ECO:0000256" key="2">
    <source>
        <dbReference type="ARBA" id="ARBA00023015"/>
    </source>
</evidence>
<comment type="caution">
    <text evidence="8">The sequence shown here is derived from an EMBL/GenBank/DDBJ whole genome shotgun (WGS) entry which is preliminary data.</text>
</comment>
<keyword evidence="3 8" id="KW-0238">DNA-binding</keyword>
<dbReference type="InterPro" id="IPR003657">
    <property type="entry name" value="WRKY_dom"/>
</dbReference>
<feature type="domain" description="WRKY" evidence="7">
    <location>
        <begin position="119"/>
        <end position="182"/>
    </location>
</feature>
<dbReference type="InterPro" id="IPR044810">
    <property type="entry name" value="WRKY_plant"/>
</dbReference>
<evidence type="ECO:0000256" key="3">
    <source>
        <dbReference type="ARBA" id="ARBA00023125"/>
    </source>
</evidence>
<evidence type="ECO:0000256" key="6">
    <source>
        <dbReference type="ARBA" id="ARBA00060850"/>
    </source>
</evidence>
<evidence type="ECO:0000256" key="1">
    <source>
        <dbReference type="ARBA" id="ARBA00004123"/>
    </source>
</evidence>
<evidence type="ECO:0000313" key="9">
    <source>
        <dbReference type="Proteomes" id="UP001454036"/>
    </source>
</evidence>
<keyword evidence="5" id="KW-0539">Nucleus</keyword>
<dbReference type="GO" id="GO:0000976">
    <property type="term" value="F:transcription cis-regulatory region binding"/>
    <property type="evidence" value="ECO:0007669"/>
    <property type="project" value="TreeGrafter"/>
</dbReference>
<proteinExistence type="inferred from homology"/>
<dbReference type="SMART" id="SM00774">
    <property type="entry name" value="WRKY"/>
    <property type="match status" value="1"/>
</dbReference>
<protein>
    <submittedName>
        <fullName evidence="8">DNA-binding transcription factor</fullName>
    </submittedName>
</protein>
<keyword evidence="4" id="KW-0804">Transcription</keyword>
<reference evidence="8 9" key="1">
    <citation type="submission" date="2024-01" db="EMBL/GenBank/DDBJ databases">
        <title>The complete chloroplast genome sequence of Lithospermum erythrorhizon: insights into the phylogenetic relationship among Boraginaceae species and the maternal lineages of purple gromwells.</title>
        <authorList>
            <person name="Okada T."/>
            <person name="Watanabe K."/>
        </authorList>
    </citation>
    <scope>NUCLEOTIDE SEQUENCE [LARGE SCALE GENOMIC DNA]</scope>
</reference>
<accession>A0AAV3RX63</accession>
<organism evidence="8 9">
    <name type="scientific">Lithospermum erythrorhizon</name>
    <name type="common">Purple gromwell</name>
    <name type="synonym">Lithospermum officinale var. erythrorhizon</name>
    <dbReference type="NCBI Taxonomy" id="34254"/>
    <lineage>
        <taxon>Eukaryota</taxon>
        <taxon>Viridiplantae</taxon>
        <taxon>Streptophyta</taxon>
        <taxon>Embryophyta</taxon>
        <taxon>Tracheophyta</taxon>
        <taxon>Spermatophyta</taxon>
        <taxon>Magnoliopsida</taxon>
        <taxon>eudicotyledons</taxon>
        <taxon>Gunneridae</taxon>
        <taxon>Pentapetalae</taxon>
        <taxon>asterids</taxon>
        <taxon>lamiids</taxon>
        <taxon>Boraginales</taxon>
        <taxon>Boraginaceae</taxon>
        <taxon>Boraginoideae</taxon>
        <taxon>Lithospermeae</taxon>
        <taxon>Lithospermum</taxon>
    </lineage>
</organism>
<comment type="similarity">
    <text evidence="6">Belongs to the WRKY group III family.</text>
</comment>
<name>A0AAV3RX63_LITER</name>
<dbReference type="InterPro" id="IPR036576">
    <property type="entry name" value="WRKY_dom_sf"/>
</dbReference>
<evidence type="ECO:0000256" key="4">
    <source>
        <dbReference type="ARBA" id="ARBA00023163"/>
    </source>
</evidence>
<dbReference type="Proteomes" id="UP001454036">
    <property type="component" value="Unassembled WGS sequence"/>
</dbReference>
<dbReference type="PANTHER" id="PTHR32096:SF133">
    <property type="entry name" value="WRKY TRANSCRIPTION FACTOR 41-RELATED"/>
    <property type="match status" value="1"/>
</dbReference>
<dbReference type="SUPFAM" id="SSF118290">
    <property type="entry name" value="WRKY DNA-binding domain"/>
    <property type="match status" value="1"/>
</dbReference>
<dbReference type="PROSITE" id="PS50811">
    <property type="entry name" value="WRKY"/>
    <property type="match status" value="1"/>
</dbReference>
<evidence type="ECO:0000256" key="5">
    <source>
        <dbReference type="ARBA" id="ARBA00023242"/>
    </source>
</evidence>
<dbReference type="Pfam" id="PF03106">
    <property type="entry name" value="WRKY"/>
    <property type="match status" value="1"/>
</dbReference>
<gene>
    <name evidence="8" type="ORF">LIER_33282</name>
</gene>
<dbReference type="GO" id="GO:0042542">
    <property type="term" value="P:response to hydrogen peroxide"/>
    <property type="evidence" value="ECO:0007669"/>
    <property type="project" value="UniProtKB-ARBA"/>
</dbReference>
<dbReference type="GO" id="GO:0010193">
    <property type="term" value="P:response to ozone"/>
    <property type="evidence" value="ECO:0007669"/>
    <property type="project" value="UniProtKB-ARBA"/>
</dbReference>
<dbReference type="GO" id="GO:0005634">
    <property type="term" value="C:nucleus"/>
    <property type="evidence" value="ECO:0007669"/>
    <property type="project" value="UniProtKB-SubCell"/>
</dbReference>
<dbReference type="GO" id="GO:0009751">
    <property type="term" value="P:response to salicylic acid"/>
    <property type="evidence" value="ECO:0007669"/>
    <property type="project" value="UniProtKB-ARBA"/>
</dbReference>